<dbReference type="CDD" id="cd03784">
    <property type="entry name" value="GT1_Gtf-like"/>
    <property type="match status" value="1"/>
</dbReference>
<evidence type="ECO:0000313" key="6">
    <source>
        <dbReference type="EMBL" id="GMN44510.1"/>
    </source>
</evidence>
<organism evidence="6 7">
    <name type="scientific">Ficus carica</name>
    <name type="common">Common fig</name>
    <dbReference type="NCBI Taxonomy" id="3494"/>
    <lineage>
        <taxon>Eukaryota</taxon>
        <taxon>Viridiplantae</taxon>
        <taxon>Streptophyta</taxon>
        <taxon>Embryophyta</taxon>
        <taxon>Tracheophyta</taxon>
        <taxon>Spermatophyta</taxon>
        <taxon>Magnoliopsida</taxon>
        <taxon>eudicotyledons</taxon>
        <taxon>Gunneridae</taxon>
        <taxon>Pentapetalae</taxon>
        <taxon>rosids</taxon>
        <taxon>fabids</taxon>
        <taxon>Rosales</taxon>
        <taxon>Moraceae</taxon>
        <taxon>Ficeae</taxon>
        <taxon>Ficus</taxon>
    </lineage>
</organism>
<dbReference type="GO" id="GO:0035251">
    <property type="term" value="F:UDP-glucosyltransferase activity"/>
    <property type="evidence" value="ECO:0007669"/>
    <property type="project" value="InterPro"/>
</dbReference>
<protein>
    <recommendedName>
        <fullName evidence="5">Glycosyltransferase</fullName>
        <ecNumber evidence="5">2.4.1.-</ecNumber>
    </recommendedName>
</protein>
<evidence type="ECO:0000256" key="2">
    <source>
        <dbReference type="ARBA" id="ARBA00022676"/>
    </source>
</evidence>
<dbReference type="FunFam" id="3.40.50.2000:FF:000020">
    <property type="entry name" value="Glycosyltransferase"/>
    <property type="match status" value="1"/>
</dbReference>
<evidence type="ECO:0000256" key="4">
    <source>
        <dbReference type="RuleBase" id="RU003718"/>
    </source>
</evidence>
<dbReference type="InterPro" id="IPR002213">
    <property type="entry name" value="UDP_glucos_trans"/>
</dbReference>
<keyword evidence="3 4" id="KW-0808">Transferase</keyword>
<proteinExistence type="inferred from homology"/>
<dbReference type="EC" id="2.4.1.-" evidence="5"/>
<dbReference type="PANTHER" id="PTHR48048">
    <property type="entry name" value="GLYCOSYLTRANSFERASE"/>
    <property type="match status" value="1"/>
</dbReference>
<dbReference type="Gene3D" id="3.40.50.2000">
    <property type="entry name" value="Glycogen Phosphorylase B"/>
    <property type="match status" value="2"/>
</dbReference>
<sequence>MEAIVLYPSPAIGHLIALVELGKLILTSKPSLSVHILMTTAPYNAGDTGSYIAGVSAATPSITFHHLPPISLPPELLTASAHLETLMFEVLRINKPVVAQALRDISQNHTVHGFFMDFFCASIINEFSSDSELKNIPTYVFITSGAGFLASFLYLPTLNKTVEKSFKDLNNSLLYIPGTPPIPASDMPKPILDRNDKAYDYFLESTTYYPKSNGIVVNTYVALEPRAVKAITGGLCVPDSPTPPIYCIGPLITAKEREGTYFECLKWLDLQPKQSVVFLSFGSLGLFSAEQLMEIAVGLERSGRRFLWVVRSPPPEKNQNHLWTLPEPDLESLLPQGFLDRTKDRGLVVKNWIPQVEVLNHDSVGGFVTHCGWNSVLESVCAGVPMVAWPLYAEQRFNRVILSEEMKIALPISESGDDGFLSADEVEKRVTELMTSSENDHSVWKNALLMKDQARAALSAGGSSRVALTKLTELWKSD</sequence>
<evidence type="ECO:0000313" key="7">
    <source>
        <dbReference type="Proteomes" id="UP001187192"/>
    </source>
</evidence>
<evidence type="ECO:0000256" key="3">
    <source>
        <dbReference type="ARBA" id="ARBA00022679"/>
    </source>
</evidence>
<evidence type="ECO:0000256" key="5">
    <source>
        <dbReference type="RuleBase" id="RU362057"/>
    </source>
</evidence>
<comment type="caution">
    <text evidence="6">The sequence shown here is derived from an EMBL/GenBank/DDBJ whole genome shotgun (WGS) entry which is preliminary data.</text>
</comment>
<keyword evidence="7" id="KW-1185">Reference proteome</keyword>
<accession>A0AA88A2J2</accession>
<dbReference type="FunFam" id="3.40.50.2000:FF:000095">
    <property type="entry name" value="Glycosyltransferase"/>
    <property type="match status" value="1"/>
</dbReference>
<name>A0AA88A2J2_FICCA</name>
<dbReference type="AlphaFoldDB" id="A0AA88A2J2"/>
<dbReference type="InterPro" id="IPR050481">
    <property type="entry name" value="UDP-glycosyltransf_plant"/>
</dbReference>
<dbReference type="InterPro" id="IPR035595">
    <property type="entry name" value="UDP_glycos_trans_CS"/>
</dbReference>
<dbReference type="SUPFAM" id="SSF53756">
    <property type="entry name" value="UDP-Glycosyltransferase/glycogen phosphorylase"/>
    <property type="match status" value="1"/>
</dbReference>
<gene>
    <name evidence="6" type="ORF">TIFTF001_013711</name>
</gene>
<dbReference type="Pfam" id="PF00201">
    <property type="entry name" value="UDPGT"/>
    <property type="match status" value="1"/>
</dbReference>
<dbReference type="EMBL" id="BTGU01000018">
    <property type="protein sequence ID" value="GMN44510.1"/>
    <property type="molecule type" value="Genomic_DNA"/>
</dbReference>
<dbReference type="PANTHER" id="PTHR48048:SF30">
    <property type="entry name" value="GLYCOSYLTRANSFERASE"/>
    <property type="match status" value="1"/>
</dbReference>
<reference evidence="6" key="1">
    <citation type="submission" date="2023-07" db="EMBL/GenBank/DDBJ databases">
        <title>draft genome sequence of fig (Ficus carica).</title>
        <authorList>
            <person name="Takahashi T."/>
            <person name="Nishimura K."/>
        </authorList>
    </citation>
    <scope>NUCLEOTIDE SEQUENCE</scope>
</reference>
<evidence type="ECO:0000256" key="1">
    <source>
        <dbReference type="ARBA" id="ARBA00009995"/>
    </source>
</evidence>
<keyword evidence="2 4" id="KW-0328">Glycosyltransferase</keyword>
<dbReference type="Proteomes" id="UP001187192">
    <property type="component" value="Unassembled WGS sequence"/>
</dbReference>
<dbReference type="PROSITE" id="PS00375">
    <property type="entry name" value="UDPGT"/>
    <property type="match status" value="1"/>
</dbReference>
<comment type="similarity">
    <text evidence="1 4">Belongs to the UDP-glycosyltransferase family.</text>
</comment>